<evidence type="ECO:0000256" key="4">
    <source>
        <dbReference type="ARBA" id="ARBA00022614"/>
    </source>
</evidence>
<keyword evidence="17" id="KW-1185">Reference proteome</keyword>
<evidence type="ECO:0000256" key="12">
    <source>
        <dbReference type="SAM" id="MobiDB-lite"/>
    </source>
</evidence>
<comment type="subcellular location">
    <subcellularLocation>
        <location evidence="2">Cell membrane</location>
    </subcellularLocation>
    <subcellularLocation>
        <location evidence="1">Membrane</location>
        <topology evidence="1">Single-pass membrane protein</topology>
    </subcellularLocation>
</comment>
<accession>A0AAV7DWA8</accession>
<keyword evidence="7" id="KW-0677">Repeat</keyword>
<dbReference type="InterPro" id="IPR011009">
    <property type="entry name" value="Kinase-like_dom_sf"/>
</dbReference>
<feature type="signal peptide" evidence="14">
    <location>
        <begin position="1"/>
        <end position="18"/>
    </location>
</feature>
<dbReference type="InterPro" id="IPR001245">
    <property type="entry name" value="Ser-Thr/Tyr_kinase_cat_dom"/>
</dbReference>
<evidence type="ECO:0000256" key="10">
    <source>
        <dbReference type="ARBA" id="ARBA00023170"/>
    </source>
</evidence>
<evidence type="ECO:0000313" key="17">
    <source>
        <dbReference type="Proteomes" id="UP000825729"/>
    </source>
</evidence>
<protein>
    <recommendedName>
        <fullName evidence="15">Protein kinase domain-containing protein</fullName>
    </recommendedName>
</protein>
<dbReference type="PROSITE" id="PS51450">
    <property type="entry name" value="LRR"/>
    <property type="match status" value="1"/>
</dbReference>
<evidence type="ECO:0000256" key="9">
    <source>
        <dbReference type="ARBA" id="ARBA00023136"/>
    </source>
</evidence>
<dbReference type="GO" id="GO:0004674">
    <property type="term" value="F:protein serine/threonine kinase activity"/>
    <property type="evidence" value="ECO:0007669"/>
    <property type="project" value="UniProtKB-EC"/>
</dbReference>
<dbReference type="InterPro" id="IPR000719">
    <property type="entry name" value="Prot_kinase_dom"/>
</dbReference>
<evidence type="ECO:0000259" key="15">
    <source>
        <dbReference type="PROSITE" id="PS50011"/>
    </source>
</evidence>
<evidence type="ECO:0000256" key="6">
    <source>
        <dbReference type="ARBA" id="ARBA00022729"/>
    </source>
</evidence>
<feature type="domain" description="Protein kinase" evidence="15">
    <location>
        <begin position="524"/>
        <end position="809"/>
    </location>
</feature>
<dbReference type="Pfam" id="PF23598">
    <property type="entry name" value="LRR_14"/>
    <property type="match status" value="1"/>
</dbReference>
<keyword evidence="11" id="KW-0325">Glycoprotein</keyword>
<comment type="caution">
    <text evidence="16">The sequence shown here is derived from an EMBL/GenBank/DDBJ whole genome shotgun (WGS) entry which is preliminary data.</text>
</comment>
<proteinExistence type="predicted"/>
<dbReference type="Gene3D" id="1.10.510.10">
    <property type="entry name" value="Transferase(Phosphotransferase) domain 1"/>
    <property type="match status" value="1"/>
</dbReference>
<evidence type="ECO:0000256" key="11">
    <source>
        <dbReference type="ARBA" id="ARBA00023180"/>
    </source>
</evidence>
<gene>
    <name evidence="16" type="ORF">H6P81_021090</name>
</gene>
<evidence type="ECO:0000313" key="16">
    <source>
        <dbReference type="EMBL" id="KAG9440925.1"/>
    </source>
</evidence>
<name>A0AAV7DWA8_ARIFI</name>
<evidence type="ECO:0000256" key="14">
    <source>
        <dbReference type="SAM" id="SignalP"/>
    </source>
</evidence>
<keyword evidence="9 13" id="KW-0472">Membrane</keyword>
<keyword evidence="3" id="KW-1003">Cell membrane</keyword>
<dbReference type="FunFam" id="3.80.10.10:FF:000041">
    <property type="entry name" value="LRR receptor-like serine/threonine-protein kinase ERECTA"/>
    <property type="match status" value="1"/>
</dbReference>
<dbReference type="InterPro" id="IPR032675">
    <property type="entry name" value="LRR_dom_sf"/>
</dbReference>
<evidence type="ECO:0000256" key="3">
    <source>
        <dbReference type="ARBA" id="ARBA00022475"/>
    </source>
</evidence>
<evidence type="ECO:0000256" key="2">
    <source>
        <dbReference type="ARBA" id="ARBA00004236"/>
    </source>
</evidence>
<dbReference type="InterPro" id="IPR003591">
    <property type="entry name" value="Leu-rich_rpt_typical-subtyp"/>
</dbReference>
<dbReference type="InterPro" id="IPR055414">
    <property type="entry name" value="LRR_R13L4/SHOC2-like"/>
</dbReference>
<dbReference type="Pfam" id="PF07714">
    <property type="entry name" value="PK_Tyr_Ser-Thr"/>
    <property type="match status" value="1"/>
</dbReference>
<dbReference type="PANTHER" id="PTHR27000:SF775">
    <property type="entry name" value="PLANT INTRACELLULAR RAS-GROUP-RELATED LRR PROTEIN 3"/>
    <property type="match status" value="1"/>
</dbReference>
<keyword evidence="4" id="KW-0433">Leucine-rich repeat</keyword>
<feature type="chain" id="PRO_5043854591" description="Protein kinase domain-containing protein" evidence="14">
    <location>
        <begin position="19"/>
        <end position="915"/>
    </location>
</feature>
<dbReference type="Proteomes" id="UP000825729">
    <property type="component" value="Unassembled WGS sequence"/>
</dbReference>
<evidence type="ECO:0000256" key="8">
    <source>
        <dbReference type="ARBA" id="ARBA00022989"/>
    </source>
</evidence>
<dbReference type="SUPFAM" id="SSF56112">
    <property type="entry name" value="Protein kinase-like (PK-like)"/>
    <property type="match status" value="1"/>
</dbReference>
<evidence type="ECO:0000256" key="7">
    <source>
        <dbReference type="ARBA" id="ARBA00022737"/>
    </source>
</evidence>
<dbReference type="GO" id="GO:0005886">
    <property type="term" value="C:plasma membrane"/>
    <property type="evidence" value="ECO:0007669"/>
    <property type="project" value="UniProtKB-SubCell"/>
</dbReference>
<keyword evidence="8 13" id="KW-1133">Transmembrane helix</keyword>
<dbReference type="InterPro" id="IPR001611">
    <property type="entry name" value="Leu-rich_rpt"/>
</dbReference>
<dbReference type="AlphaFoldDB" id="A0AAV7DWA8"/>
<dbReference type="FunFam" id="3.30.200.20:FF:000433">
    <property type="entry name" value="Predicted protein"/>
    <property type="match status" value="1"/>
</dbReference>
<dbReference type="PROSITE" id="PS50011">
    <property type="entry name" value="PROTEIN_KINASE_DOM"/>
    <property type="match status" value="1"/>
</dbReference>
<dbReference type="GO" id="GO:0005524">
    <property type="term" value="F:ATP binding"/>
    <property type="evidence" value="ECO:0007669"/>
    <property type="project" value="InterPro"/>
</dbReference>
<dbReference type="SUPFAM" id="SSF52058">
    <property type="entry name" value="L domain-like"/>
    <property type="match status" value="1"/>
</dbReference>
<sequence>MTVGLLLLLFFLPSFAVGQQQQQQLSSRIELGALFSLRSSLGLRSKDWPRKADPCSAWGGVTCRLDGRVVGINLSGLRRTRLGRLDPRFSVDALSNLTFLSTFNSSGFALPSSIPDWFGSARLPSLAVLDLRSCSISGSIPPSLGTLSNLTYLDLSRNSLTGSLPESLFRLSRLSLLNLSHNLLTGSIHPSFSLLGNLTFLDLSNNFLSGSIPLTIGNLPLLSSLNLSSNDLTGSIPAQLGNLSRLLDLDLSFNSLSEAIPNGLVGLSNLQRMVVRNNSLQGPLPGEVLSGLSRLHSVILCNNNFSGALPQAIWLLPNLSFFDVSYNFFTGSLPDREKSNALNVTGESIFNFSHNQLYGPLALSNLVGIGFVDFSSNYFQGRVDNSTVSVNVSLINNCLQNTSKQRNFSDCKLFYAARGLTFDDNLGGSPDSAPQPASGEKKSSRSWKFILAGVFGGLGFIILLVLAIILLQRKRGGGTTTQREVVVDPVPSGGGPPAPGFSINFASLGDNFTYEQLFQATAEFRDSNLIKHGHSGDLFHGVLEGGIPIVVKRIDVRKVKKDAFLVELDVFSRVLHARLVPLLGHCLDQENEKYLVYKYMPNGDLSNSLFRKTSPEEDGLQSLDWITRLKIAIGAAEALSYLHHECTPPLVHRDVQASSILLDDKFEVRLGSLSEVCPQEGDVHQNVIARFLRLSQTSEQGPSGSSSATCAYDVYCFGKVLLELVTGKLGISGSNDASTSEWLDKILPYINVYEKDLVTKIVDPSLIVDEDLLEEVWAMAIVAKSCLNPKPSKRPLTRYILKALENPLKVVREESSGGSARLRTTSSRGSWNAALFGSWRHSSSDIVVPGSTTNREREGSILKLSSAERGSYGSGRAAGVPDVSSSNKKLSREIFPEPAAISGGEGDRTEEENAD</sequence>
<dbReference type="Gene3D" id="3.30.200.20">
    <property type="entry name" value="Phosphorylase Kinase, domain 1"/>
    <property type="match status" value="1"/>
</dbReference>
<evidence type="ECO:0000256" key="1">
    <source>
        <dbReference type="ARBA" id="ARBA00004167"/>
    </source>
</evidence>
<keyword evidence="5 13" id="KW-0812">Transmembrane</keyword>
<keyword evidence="10" id="KW-0675">Receptor</keyword>
<feature type="region of interest" description="Disordered" evidence="12">
    <location>
        <begin position="847"/>
        <end position="915"/>
    </location>
</feature>
<dbReference type="SMART" id="SM00369">
    <property type="entry name" value="LRR_TYP"/>
    <property type="match status" value="4"/>
</dbReference>
<organism evidence="16 17">
    <name type="scientific">Aristolochia fimbriata</name>
    <name type="common">White veined hardy Dutchman's pipe vine</name>
    <dbReference type="NCBI Taxonomy" id="158543"/>
    <lineage>
        <taxon>Eukaryota</taxon>
        <taxon>Viridiplantae</taxon>
        <taxon>Streptophyta</taxon>
        <taxon>Embryophyta</taxon>
        <taxon>Tracheophyta</taxon>
        <taxon>Spermatophyta</taxon>
        <taxon>Magnoliopsida</taxon>
        <taxon>Magnoliidae</taxon>
        <taxon>Piperales</taxon>
        <taxon>Aristolochiaceae</taxon>
        <taxon>Aristolochia</taxon>
    </lineage>
</organism>
<dbReference type="FunFam" id="3.80.10.10:FF:000383">
    <property type="entry name" value="Leucine-rich repeat receptor protein kinase EMS1"/>
    <property type="match status" value="1"/>
</dbReference>
<keyword evidence="6 14" id="KW-0732">Signal</keyword>
<evidence type="ECO:0000256" key="13">
    <source>
        <dbReference type="SAM" id="Phobius"/>
    </source>
</evidence>
<dbReference type="EMBL" id="JAINDJ010000008">
    <property type="protein sequence ID" value="KAG9440925.1"/>
    <property type="molecule type" value="Genomic_DNA"/>
</dbReference>
<dbReference type="PANTHER" id="PTHR27000">
    <property type="entry name" value="LEUCINE-RICH REPEAT RECEPTOR-LIKE PROTEIN KINASE FAMILY PROTEIN-RELATED"/>
    <property type="match status" value="1"/>
</dbReference>
<feature type="transmembrane region" description="Helical" evidence="13">
    <location>
        <begin position="449"/>
        <end position="471"/>
    </location>
</feature>
<dbReference type="FunFam" id="1.10.510.10:FF:000448">
    <property type="entry name" value="Putative LRR receptor-like serine/threonine-protein kinase"/>
    <property type="match status" value="1"/>
</dbReference>
<reference evidence="16 17" key="1">
    <citation type="submission" date="2021-07" db="EMBL/GenBank/DDBJ databases">
        <title>The Aristolochia fimbriata genome: insights into angiosperm evolution, floral development and chemical biosynthesis.</title>
        <authorList>
            <person name="Jiao Y."/>
        </authorList>
    </citation>
    <scope>NUCLEOTIDE SEQUENCE [LARGE SCALE GENOMIC DNA]</scope>
    <source>
        <strain evidence="16">IBCAS-2021</strain>
        <tissue evidence="16">Leaf</tissue>
    </source>
</reference>
<dbReference type="PRINTS" id="PR00019">
    <property type="entry name" value="LEURICHRPT"/>
</dbReference>
<dbReference type="Gene3D" id="3.80.10.10">
    <property type="entry name" value="Ribonuclease Inhibitor"/>
    <property type="match status" value="3"/>
</dbReference>
<evidence type="ECO:0000256" key="5">
    <source>
        <dbReference type="ARBA" id="ARBA00022692"/>
    </source>
</evidence>